<name>A0A9D1P8T9_9FIRM</name>
<dbReference type="Proteomes" id="UP000886884">
    <property type="component" value="Unassembled WGS sequence"/>
</dbReference>
<sequence length="446" mass="48886">MLCGLAALDITPKLGENIPGYFEARHASGVREPLAVRALACSNTSGAAFALVNLDTIDCDPRLSARARARFERLTGVPGAQMMVSTTHTHTGGPVDAFVPGTLNLEYVEWIADRAADAAALAWNRRRPAKLGFGRAQEDSIAFVRRYEMKDGSFRTNPGFRPEEILRPLGEIDPEVLVIKIESMEGELLGVVTNYACHLDTVSGNRYCPDYPGELERVLKRVYGPDVVSIFLTGACGNINHYDFMHRTREFYTQANPPHYVRMGRVLAGAVIKALSFAEAEETEELAVENGAFPAVIRTPSAEEVAQSEAFLAENPYEVVTVSEGQPYPGPANYVERHYARSLLAVSKIAEKNVSIPVQTARIGKAAIAGMPCELFVEFGRDVKARSGFEYTMISTLTNAHFGYLAIREAFEQGGYETTISGDTMMAPQTGYDLADTAVRLLRKMQ</sequence>
<evidence type="ECO:0000313" key="2">
    <source>
        <dbReference type="Proteomes" id="UP000886884"/>
    </source>
</evidence>
<reference evidence="1" key="2">
    <citation type="journal article" date="2021" name="PeerJ">
        <title>Extensive microbial diversity within the chicken gut microbiome revealed by metagenomics and culture.</title>
        <authorList>
            <person name="Gilroy R."/>
            <person name="Ravi A."/>
            <person name="Getino M."/>
            <person name="Pursley I."/>
            <person name="Horton D.L."/>
            <person name="Alikhan N.F."/>
            <person name="Baker D."/>
            <person name="Gharbi K."/>
            <person name="Hall N."/>
            <person name="Watson M."/>
            <person name="Adriaenssens E.M."/>
            <person name="Foster-Nyarko E."/>
            <person name="Jarju S."/>
            <person name="Secka A."/>
            <person name="Antonio M."/>
            <person name="Oren A."/>
            <person name="Chaudhuri R.R."/>
            <person name="La Ragione R."/>
            <person name="Hildebrand F."/>
            <person name="Pallen M.J."/>
        </authorList>
    </citation>
    <scope>NUCLEOTIDE SEQUENCE</scope>
    <source>
        <strain evidence="1">CHK183-6373</strain>
    </source>
</reference>
<protein>
    <recommendedName>
        <fullName evidence="3">Neutral/alkaline non-lysosomal ceramidase N-terminal domain-containing protein</fullName>
    </recommendedName>
</protein>
<comment type="caution">
    <text evidence="1">The sequence shown here is derived from an EMBL/GenBank/DDBJ whole genome shotgun (WGS) entry which is preliminary data.</text>
</comment>
<accession>A0A9D1P8T9</accession>
<dbReference type="AlphaFoldDB" id="A0A9D1P8T9"/>
<proteinExistence type="predicted"/>
<evidence type="ECO:0000313" key="1">
    <source>
        <dbReference type="EMBL" id="HIV27694.1"/>
    </source>
</evidence>
<organism evidence="1 2">
    <name type="scientific">Candidatus Ornithocaccomicrobium faecavium</name>
    <dbReference type="NCBI Taxonomy" id="2840890"/>
    <lineage>
        <taxon>Bacteria</taxon>
        <taxon>Bacillati</taxon>
        <taxon>Bacillota</taxon>
        <taxon>Clostridia</taxon>
        <taxon>Candidatus Ornithocaccomicrobium</taxon>
    </lineage>
</organism>
<evidence type="ECO:0008006" key="3">
    <source>
        <dbReference type="Google" id="ProtNLM"/>
    </source>
</evidence>
<reference evidence="1" key="1">
    <citation type="submission" date="2020-10" db="EMBL/GenBank/DDBJ databases">
        <authorList>
            <person name="Gilroy R."/>
        </authorList>
    </citation>
    <scope>NUCLEOTIDE SEQUENCE</scope>
    <source>
        <strain evidence="1">CHK183-6373</strain>
    </source>
</reference>
<dbReference type="EMBL" id="DVOT01000128">
    <property type="protein sequence ID" value="HIV27694.1"/>
    <property type="molecule type" value="Genomic_DNA"/>
</dbReference>
<gene>
    <name evidence="1" type="ORF">IAA64_06965</name>
</gene>